<dbReference type="InterPro" id="IPR007684">
    <property type="entry name" value="Znf_Ogr/Delta"/>
</dbReference>
<evidence type="ECO:0000259" key="2">
    <source>
        <dbReference type="Pfam" id="PF04606"/>
    </source>
</evidence>
<protein>
    <submittedName>
        <fullName evidence="3">Ogr/Delta-like zinc finger family protein</fullName>
    </submittedName>
</protein>
<feature type="region of interest" description="Disordered" evidence="1">
    <location>
        <begin position="59"/>
        <end position="101"/>
    </location>
</feature>
<evidence type="ECO:0000256" key="1">
    <source>
        <dbReference type="SAM" id="MobiDB-lite"/>
    </source>
</evidence>
<reference evidence="3 4" key="1">
    <citation type="submission" date="2024-09" db="EMBL/GenBank/DDBJ databases">
        <authorList>
            <person name="Sun Q."/>
            <person name="Mori K."/>
        </authorList>
    </citation>
    <scope>NUCLEOTIDE SEQUENCE [LARGE SCALE GENOMIC DNA]</scope>
    <source>
        <strain evidence="3 4">CCM 7706</strain>
    </source>
</reference>
<dbReference type="RefSeq" id="WP_379489030.1">
    <property type="nucleotide sequence ID" value="NZ_JBHLWK010000027.1"/>
</dbReference>
<evidence type="ECO:0000313" key="4">
    <source>
        <dbReference type="Proteomes" id="UP001589798"/>
    </source>
</evidence>
<sequence>MSGRRVQLPHVNCPACGGRAFAQTVGKKSLLFRELYYACRNPDACGHVFVVEMTATRSTKPSRFPTPLHKLPMTTWREAANDRAANDDGPPDEPESSVTVT</sequence>
<organism evidence="3 4">
    <name type="scientific">Novosphingobium soli</name>
    <dbReference type="NCBI Taxonomy" id="574956"/>
    <lineage>
        <taxon>Bacteria</taxon>
        <taxon>Pseudomonadati</taxon>
        <taxon>Pseudomonadota</taxon>
        <taxon>Alphaproteobacteria</taxon>
        <taxon>Sphingomonadales</taxon>
        <taxon>Sphingomonadaceae</taxon>
        <taxon>Novosphingobium</taxon>
    </lineage>
</organism>
<accession>A0ABV6D186</accession>
<dbReference type="Pfam" id="PF04606">
    <property type="entry name" value="Ogr_Delta"/>
    <property type="match status" value="1"/>
</dbReference>
<keyword evidence="4" id="KW-1185">Reference proteome</keyword>
<dbReference type="EMBL" id="JBHLWK010000027">
    <property type="protein sequence ID" value="MFC0206410.1"/>
    <property type="molecule type" value="Genomic_DNA"/>
</dbReference>
<gene>
    <name evidence="3" type="ORF">ACFFJC_19265</name>
</gene>
<dbReference type="Proteomes" id="UP001589798">
    <property type="component" value="Unassembled WGS sequence"/>
</dbReference>
<name>A0ABV6D186_9SPHN</name>
<feature type="domain" description="Zinc finger Ogr/Delta-type" evidence="2">
    <location>
        <begin position="12"/>
        <end position="57"/>
    </location>
</feature>
<comment type="caution">
    <text evidence="3">The sequence shown here is derived from an EMBL/GenBank/DDBJ whole genome shotgun (WGS) entry which is preliminary data.</text>
</comment>
<proteinExistence type="predicted"/>
<evidence type="ECO:0000313" key="3">
    <source>
        <dbReference type="EMBL" id="MFC0206410.1"/>
    </source>
</evidence>